<dbReference type="GO" id="GO:0016208">
    <property type="term" value="F:AMP binding"/>
    <property type="evidence" value="ECO:0007669"/>
    <property type="project" value="TreeGrafter"/>
</dbReference>
<dbReference type="PROSITE" id="PS00433">
    <property type="entry name" value="PHOSPHOFRUCTOKINASE"/>
    <property type="match status" value="1"/>
</dbReference>
<dbReference type="NCBIfam" id="TIGR02482">
    <property type="entry name" value="PFKA_ATP"/>
    <property type="match status" value="1"/>
</dbReference>
<feature type="binding site" evidence="15">
    <location>
        <begin position="102"/>
        <end position="105"/>
    </location>
    <ligand>
        <name>ATP</name>
        <dbReference type="ChEBI" id="CHEBI:30616"/>
    </ligand>
</feature>
<comment type="catalytic activity">
    <reaction evidence="14 15">
        <text>beta-D-fructose 6-phosphate + ATP = beta-D-fructose 1,6-bisphosphate + ADP + H(+)</text>
        <dbReference type="Rhea" id="RHEA:16109"/>
        <dbReference type="ChEBI" id="CHEBI:15378"/>
        <dbReference type="ChEBI" id="CHEBI:30616"/>
        <dbReference type="ChEBI" id="CHEBI:32966"/>
        <dbReference type="ChEBI" id="CHEBI:57634"/>
        <dbReference type="ChEBI" id="CHEBI:456216"/>
        <dbReference type="EC" id="2.7.1.11"/>
    </reaction>
</comment>
<keyword evidence="7 15" id="KW-0808">Transferase</keyword>
<keyword evidence="6 15" id="KW-0021">Allosteric enzyme</keyword>
<feature type="binding site" description="in other chain" evidence="15">
    <location>
        <position position="211"/>
    </location>
    <ligand>
        <name>ADP</name>
        <dbReference type="ChEBI" id="CHEBI:456216"/>
        <note>allosteric activator; ligand shared between dimeric partners</note>
    </ligand>
</feature>
<dbReference type="NCBIfam" id="NF002872">
    <property type="entry name" value="PRK03202.1"/>
    <property type="match status" value="1"/>
</dbReference>
<keyword evidence="12 15" id="KW-0460">Magnesium</keyword>
<evidence type="ECO:0000256" key="4">
    <source>
        <dbReference type="ARBA" id="ARBA00004679"/>
    </source>
</evidence>
<feature type="domain" description="Phosphofructokinase" evidence="16">
    <location>
        <begin position="3"/>
        <end position="280"/>
    </location>
</feature>
<comment type="activity regulation">
    <text evidence="15">Allosterically activated by ADP and other diphosphonucleosides, and allosterically inhibited by phosphoenolpyruvate.</text>
</comment>
<keyword evidence="9 15" id="KW-0547">Nucleotide-binding</keyword>
<protein>
    <recommendedName>
        <fullName evidence="15">ATP-dependent 6-phosphofructokinase</fullName>
        <shortName evidence="15">ATP-PFK</shortName>
        <shortName evidence="15">Phosphofructokinase</shortName>
        <ecNumber evidence="15">2.7.1.11</ecNumber>
    </recommendedName>
    <alternativeName>
        <fullName evidence="15">Phosphohexokinase</fullName>
    </alternativeName>
</protein>
<keyword evidence="11 15" id="KW-0067">ATP-binding</keyword>
<feature type="binding site" evidence="15">
    <location>
        <position position="11"/>
    </location>
    <ligand>
        <name>ATP</name>
        <dbReference type="ChEBI" id="CHEBI:30616"/>
    </ligand>
</feature>
<evidence type="ECO:0000256" key="3">
    <source>
        <dbReference type="ARBA" id="ARBA00004496"/>
    </source>
</evidence>
<feature type="binding site" description="in other chain" evidence="15">
    <location>
        <position position="154"/>
    </location>
    <ligand>
        <name>ADP</name>
        <dbReference type="ChEBI" id="CHEBI:456216"/>
        <note>allosteric activator; ligand shared between dimeric partners</note>
    </ligand>
</feature>
<dbReference type="GO" id="GO:0005524">
    <property type="term" value="F:ATP binding"/>
    <property type="evidence" value="ECO:0007669"/>
    <property type="project" value="UniProtKB-UniRule"/>
</dbReference>
<evidence type="ECO:0000256" key="15">
    <source>
        <dbReference type="HAMAP-Rule" id="MF_00339"/>
    </source>
</evidence>
<dbReference type="FunFam" id="3.40.50.460:FF:000002">
    <property type="entry name" value="ATP-dependent 6-phosphofructokinase"/>
    <property type="match status" value="1"/>
</dbReference>
<dbReference type="InterPro" id="IPR035966">
    <property type="entry name" value="PKF_sf"/>
</dbReference>
<keyword evidence="8 15" id="KW-0479">Metal-binding</keyword>
<feature type="binding site" evidence="15">
    <location>
        <begin position="72"/>
        <end position="73"/>
    </location>
    <ligand>
        <name>ATP</name>
        <dbReference type="ChEBI" id="CHEBI:30616"/>
    </ligand>
</feature>
<evidence type="ECO:0000313" key="18">
    <source>
        <dbReference type="Proteomes" id="UP000229681"/>
    </source>
</evidence>
<comment type="caution">
    <text evidence="15">Lacks conserved residue(s) required for the propagation of feature annotation.</text>
</comment>
<feature type="binding site" evidence="15">
    <location>
        <begin position="21"/>
        <end position="25"/>
    </location>
    <ligand>
        <name>ADP</name>
        <dbReference type="ChEBI" id="CHEBI:456216"/>
        <note>allosteric activator; ligand shared between dimeric partners</note>
    </ligand>
</feature>
<evidence type="ECO:0000256" key="12">
    <source>
        <dbReference type="ARBA" id="ARBA00022842"/>
    </source>
</evidence>
<organism evidence="17 18">
    <name type="scientific">Candidatus Thermofonsia Clade 1 bacterium</name>
    <dbReference type="NCBI Taxonomy" id="2364210"/>
    <lineage>
        <taxon>Bacteria</taxon>
        <taxon>Bacillati</taxon>
        <taxon>Chloroflexota</taxon>
        <taxon>Candidatus Thermofontia</taxon>
        <taxon>Candidatus Thermofonsia Clade 1</taxon>
    </lineage>
</organism>
<dbReference type="Gene3D" id="3.40.50.460">
    <property type="entry name" value="Phosphofructokinase domain"/>
    <property type="match status" value="1"/>
</dbReference>
<evidence type="ECO:0000256" key="5">
    <source>
        <dbReference type="ARBA" id="ARBA00022490"/>
    </source>
</evidence>
<comment type="caution">
    <text evidence="17">The sequence shown here is derived from an EMBL/GenBank/DDBJ whole genome shotgun (WGS) entry which is preliminary data.</text>
</comment>
<evidence type="ECO:0000256" key="7">
    <source>
        <dbReference type="ARBA" id="ARBA00022679"/>
    </source>
</evidence>
<dbReference type="GO" id="GO:0070095">
    <property type="term" value="F:fructose-6-phosphate binding"/>
    <property type="evidence" value="ECO:0007669"/>
    <property type="project" value="TreeGrafter"/>
</dbReference>
<evidence type="ECO:0000256" key="2">
    <source>
        <dbReference type="ARBA" id="ARBA00002659"/>
    </source>
</evidence>
<keyword evidence="13 15" id="KW-0324">Glycolysis</keyword>
<evidence type="ECO:0000313" key="17">
    <source>
        <dbReference type="EMBL" id="PJF37350.1"/>
    </source>
</evidence>
<keyword evidence="10 15" id="KW-0418">Kinase</keyword>
<dbReference type="GO" id="GO:0061621">
    <property type="term" value="P:canonical glycolysis"/>
    <property type="evidence" value="ECO:0007669"/>
    <property type="project" value="TreeGrafter"/>
</dbReference>
<dbReference type="Gene3D" id="3.40.50.450">
    <property type="match status" value="1"/>
</dbReference>
<feature type="binding site" description="in other chain" evidence="15">
    <location>
        <begin position="169"/>
        <end position="171"/>
    </location>
    <ligand>
        <name>substrate</name>
        <note>ligand shared between dimeric partners</note>
    </ligand>
</feature>
<comment type="subunit">
    <text evidence="15">Homotetramer.</text>
</comment>
<evidence type="ECO:0000256" key="14">
    <source>
        <dbReference type="ARBA" id="ARBA00048070"/>
    </source>
</evidence>
<dbReference type="GO" id="GO:0046872">
    <property type="term" value="F:metal ion binding"/>
    <property type="evidence" value="ECO:0007669"/>
    <property type="project" value="UniProtKB-KW"/>
</dbReference>
<evidence type="ECO:0000256" key="6">
    <source>
        <dbReference type="ARBA" id="ARBA00022533"/>
    </source>
</evidence>
<dbReference type="AlphaFoldDB" id="A0A2M8PIH2"/>
<dbReference type="GO" id="GO:0030388">
    <property type="term" value="P:fructose 1,6-bisphosphate metabolic process"/>
    <property type="evidence" value="ECO:0007669"/>
    <property type="project" value="TreeGrafter"/>
</dbReference>
<feature type="binding site" description="in other chain" evidence="15">
    <location>
        <position position="222"/>
    </location>
    <ligand>
        <name>substrate</name>
        <note>ligand shared between dimeric partners</note>
    </ligand>
</feature>
<comment type="subcellular location">
    <subcellularLocation>
        <location evidence="3 15">Cytoplasm</location>
    </subcellularLocation>
</comment>
<dbReference type="UniPathway" id="UPA00109">
    <property type="reaction ID" value="UER00182"/>
</dbReference>
<evidence type="ECO:0000256" key="10">
    <source>
        <dbReference type="ARBA" id="ARBA00022777"/>
    </source>
</evidence>
<evidence type="ECO:0000256" key="13">
    <source>
        <dbReference type="ARBA" id="ARBA00023152"/>
    </source>
</evidence>
<feature type="binding site" description="in other chain" evidence="15">
    <location>
        <begin position="254"/>
        <end position="257"/>
    </location>
    <ligand>
        <name>substrate</name>
        <note>ligand shared between dimeric partners</note>
    </ligand>
</feature>
<dbReference type="InterPro" id="IPR000023">
    <property type="entry name" value="Phosphofructokinase_dom"/>
</dbReference>
<evidence type="ECO:0000256" key="8">
    <source>
        <dbReference type="ARBA" id="ARBA00022723"/>
    </source>
</evidence>
<dbReference type="GO" id="GO:0042802">
    <property type="term" value="F:identical protein binding"/>
    <property type="evidence" value="ECO:0007669"/>
    <property type="project" value="TreeGrafter"/>
</dbReference>
<dbReference type="HAMAP" id="MF_00339">
    <property type="entry name" value="Phosphofructokinase_I_B1"/>
    <property type="match status" value="1"/>
</dbReference>
<comment type="similarity">
    <text evidence="15">Belongs to the phosphofructokinase type A (PFKA) family. ATP-dependent PFK group I subfamily. Prokaryotic clade 'B1' sub-subfamily.</text>
</comment>
<dbReference type="GO" id="GO:0003872">
    <property type="term" value="F:6-phosphofructokinase activity"/>
    <property type="evidence" value="ECO:0007669"/>
    <property type="project" value="UniProtKB-UniRule"/>
</dbReference>
<dbReference type="SUPFAM" id="SSF53784">
    <property type="entry name" value="Phosphofructokinase"/>
    <property type="match status" value="1"/>
</dbReference>
<dbReference type="PIRSF" id="PIRSF000532">
    <property type="entry name" value="ATP_PFK_prok"/>
    <property type="match status" value="1"/>
</dbReference>
<dbReference type="InterPro" id="IPR012003">
    <property type="entry name" value="ATP_PFK_prok-type"/>
</dbReference>
<sequence length="324" mass="34100">MKRIAVLTSGGDAPGMNAAIRAVTRSAIEQGWAVLGVQEGYLGLLTNQFRELDARAVGGIIQLGGTILGSARCKAFREESGRKQALHNLSKHGVDALVVIGGNGSQTGAYALWQMGFPVNGVASTIDNDLLGSDITIGVDTALNIALEAIDRLKTTASSHRRAFLVEVMGRDCGYLALMSGIAGGAEAVVIPEFETTPEEVAQTISAAYARGKSHALVVVAEGARYDADALFKYLNEHYGEELGFEVRATTLGHVQRGGAPLAYDRLLASRLGYGAVEALARGEYGVLCGMRGGQVATTPLAEIAGRTKSLDERLLKLAQTLAR</sequence>
<gene>
    <name evidence="15 17" type="primary">pfkA</name>
    <name evidence="17" type="ORF">CUN49_00865</name>
</gene>
<dbReference type="EC" id="2.7.1.11" evidence="15"/>
<feature type="binding site" evidence="15">
    <location>
        <position position="162"/>
    </location>
    <ligand>
        <name>substrate</name>
        <note>ligand shared between dimeric partners</note>
    </ligand>
</feature>
<dbReference type="InterPro" id="IPR015912">
    <property type="entry name" value="Phosphofructokinase_CS"/>
</dbReference>
<dbReference type="Pfam" id="PF00365">
    <property type="entry name" value="PFK"/>
    <property type="match status" value="1"/>
</dbReference>
<feature type="active site" description="Proton acceptor" evidence="15">
    <location>
        <position position="127"/>
    </location>
</feature>
<dbReference type="InterPro" id="IPR022953">
    <property type="entry name" value="ATP_PFK"/>
</dbReference>
<dbReference type="PANTHER" id="PTHR13697">
    <property type="entry name" value="PHOSPHOFRUCTOKINASE"/>
    <property type="match status" value="1"/>
</dbReference>
<dbReference type="InterPro" id="IPR012828">
    <property type="entry name" value="PFKA_ATP_prok"/>
</dbReference>
<dbReference type="PANTHER" id="PTHR13697:SF4">
    <property type="entry name" value="ATP-DEPENDENT 6-PHOSPHOFRUCTOKINASE"/>
    <property type="match status" value="1"/>
</dbReference>
<accession>A0A2M8PIH2</accession>
<feature type="binding site" description="in other chain" evidence="15">
    <location>
        <begin position="185"/>
        <end position="187"/>
    </location>
    <ligand>
        <name>ADP</name>
        <dbReference type="ChEBI" id="CHEBI:456216"/>
        <note>allosteric activator; ligand shared between dimeric partners</note>
    </ligand>
</feature>
<comment type="pathway">
    <text evidence="4 15">Carbohydrate degradation; glycolysis; D-glyceraldehyde 3-phosphate and glycerone phosphate from D-glucose: step 3/4.</text>
</comment>
<keyword evidence="5 15" id="KW-0963">Cytoplasm</keyword>
<dbReference type="Proteomes" id="UP000229681">
    <property type="component" value="Unassembled WGS sequence"/>
</dbReference>
<evidence type="ECO:0000256" key="11">
    <source>
        <dbReference type="ARBA" id="ARBA00022840"/>
    </source>
</evidence>
<name>A0A2M8PIH2_9CHLR</name>
<dbReference type="PRINTS" id="PR00476">
    <property type="entry name" value="PHFRCTKINASE"/>
</dbReference>
<evidence type="ECO:0000256" key="9">
    <source>
        <dbReference type="ARBA" id="ARBA00022741"/>
    </source>
</evidence>
<feature type="binding site" evidence="15">
    <location>
        <position position="248"/>
    </location>
    <ligand>
        <name>substrate</name>
        <note>ligand shared between dimeric partners</note>
    </ligand>
</feature>
<dbReference type="FunFam" id="3.40.50.450:FF:000001">
    <property type="entry name" value="ATP-dependent 6-phosphofructokinase"/>
    <property type="match status" value="1"/>
</dbReference>
<evidence type="ECO:0000256" key="1">
    <source>
        <dbReference type="ARBA" id="ARBA00001946"/>
    </source>
</evidence>
<dbReference type="GO" id="GO:0048029">
    <property type="term" value="F:monosaccharide binding"/>
    <property type="evidence" value="ECO:0007669"/>
    <property type="project" value="TreeGrafter"/>
</dbReference>
<dbReference type="GO" id="GO:0005945">
    <property type="term" value="C:6-phosphofructokinase complex"/>
    <property type="evidence" value="ECO:0007669"/>
    <property type="project" value="TreeGrafter"/>
</dbReference>
<feature type="binding site" description="in other chain" evidence="15">
    <location>
        <begin position="213"/>
        <end position="215"/>
    </location>
    <ligand>
        <name>ADP</name>
        <dbReference type="ChEBI" id="CHEBI:456216"/>
        <note>allosteric activator; ligand shared between dimeric partners</note>
    </ligand>
</feature>
<comment type="cofactor">
    <cofactor evidence="1 15">
        <name>Mg(2+)</name>
        <dbReference type="ChEBI" id="CHEBI:18420"/>
    </cofactor>
</comment>
<dbReference type="EMBL" id="PGTM01000005">
    <property type="protein sequence ID" value="PJF37350.1"/>
    <property type="molecule type" value="Genomic_DNA"/>
</dbReference>
<comment type="function">
    <text evidence="2 15">Catalyzes the phosphorylation of D-fructose 6-phosphate to fructose 1,6-bisphosphate by ATP, the first committing step of glycolysis.</text>
</comment>
<evidence type="ECO:0000259" key="16">
    <source>
        <dbReference type="Pfam" id="PF00365"/>
    </source>
</evidence>
<feature type="binding site" evidence="15">
    <location>
        <position position="103"/>
    </location>
    <ligand>
        <name>Mg(2+)</name>
        <dbReference type="ChEBI" id="CHEBI:18420"/>
        <note>catalytic</note>
    </ligand>
</feature>
<reference evidence="17 18" key="1">
    <citation type="submission" date="2017-11" db="EMBL/GenBank/DDBJ databases">
        <title>Evolution of Phototrophy in the Chloroflexi Phylum Driven by Horizontal Gene Transfer.</title>
        <authorList>
            <person name="Ward L.M."/>
            <person name="Hemp J."/>
            <person name="Shih P.M."/>
            <person name="Mcglynn S.E."/>
            <person name="Fischer W."/>
        </authorList>
    </citation>
    <scope>NUCLEOTIDE SEQUENCE [LARGE SCALE GENOMIC DNA]</scope>
    <source>
        <strain evidence="17">JP3_13</strain>
    </source>
</reference>
<proteinExistence type="inferred from homology"/>
<dbReference type="GO" id="GO:0006002">
    <property type="term" value="P:fructose 6-phosphate metabolic process"/>
    <property type="evidence" value="ECO:0007669"/>
    <property type="project" value="UniProtKB-UniRule"/>
</dbReference>
<feature type="binding site" description="in other chain" evidence="15">
    <location>
        <begin position="125"/>
        <end position="127"/>
    </location>
    <ligand>
        <name>substrate</name>
        <note>ligand shared between dimeric partners</note>
    </ligand>
</feature>